<dbReference type="Gene3D" id="3.60.10.10">
    <property type="entry name" value="Endonuclease/exonuclease/phosphatase"/>
    <property type="match status" value="1"/>
</dbReference>
<evidence type="ECO:0000313" key="1">
    <source>
        <dbReference type="EMBL" id="VDP00475.1"/>
    </source>
</evidence>
<accession>A0A3P8AYY5</accession>
<dbReference type="SUPFAM" id="SSF56219">
    <property type="entry name" value="DNase I-like"/>
    <property type="match status" value="1"/>
</dbReference>
<organism evidence="2 3">
    <name type="scientific">Heligmosomoides polygyrus</name>
    <name type="common">Parasitic roundworm</name>
    <dbReference type="NCBI Taxonomy" id="6339"/>
    <lineage>
        <taxon>Eukaryota</taxon>
        <taxon>Metazoa</taxon>
        <taxon>Ecdysozoa</taxon>
        <taxon>Nematoda</taxon>
        <taxon>Chromadorea</taxon>
        <taxon>Rhabditida</taxon>
        <taxon>Rhabditina</taxon>
        <taxon>Rhabditomorpha</taxon>
        <taxon>Strongyloidea</taxon>
        <taxon>Heligmosomidae</taxon>
        <taxon>Heligmosomoides</taxon>
    </lineage>
</organism>
<dbReference type="OrthoDB" id="409898at2759"/>
<reference evidence="3" key="2">
    <citation type="submission" date="2019-09" db="UniProtKB">
        <authorList>
            <consortium name="WormBaseParasite"/>
        </authorList>
    </citation>
    <scope>IDENTIFICATION</scope>
</reference>
<evidence type="ECO:0000313" key="3">
    <source>
        <dbReference type="WBParaSite" id="HPBE_0001468901-mRNA-1"/>
    </source>
</evidence>
<sequence>MWETRWSCHKSRDIGRGFKAVLCGSHRTTSGVGVIVSKRFLDSIVSVERIDDHLMKIVVADKERLYHFFSAYAPQTGCSDQAKNEFWSLPDEKTAEVLSKDAIIVAGDLYGHVGATLSAVMVDSVTSRVTPMVSVSLNMRNPITSP</sequence>
<dbReference type="AlphaFoldDB" id="A0A183G0Q3"/>
<evidence type="ECO:0000313" key="2">
    <source>
        <dbReference type="Proteomes" id="UP000050761"/>
    </source>
</evidence>
<gene>
    <name evidence="1" type="ORF">HPBE_LOCUS14690</name>
</gene>
<reference evidence="1 2" key="1">
    <citation type="submission" date="2018-11" db="EMBL/GenBank/DDBJ databases">
        <authorList>
            <consortium name="Pathogen Informatics"/>
        </authorList>
    </citation>
    <scope>NUCLEOTIDE SEQUENCE [LARGE SCALE GENOMIC DNA]</scope>
</reference>
<dbReference type="EMBL" id="UZAH01028484">
    <property type="protein sequence ID" value="VDP00475.1"/>
    <property type="molecule type" value="Genomic_DNA"/>
</dbReference>
<dbReference type="Proteomes" id="UP000050761">
    <property type="component" value="Unassembled WGS sequence"/>
</dbReference>
<name>A0A183G0Q3_HELPZ</name>
<dbReference type="InterPro" id="IPR036691">
    <property type="entry name" value="Endo/exonu/phosph_ase_sf"/>
</dbReference>
<proteinExistence type="predicted"/>
<accession>A0A183G0Q3</accession>
<protein>
    <submittedName>
        <fullName evidence="3">PPM-type phosphatase domain-containing protein</fullName>
    </submittedName>
</protein>
<keyword evidence="2" id="KW-1185">Reference proteome</keyword>
<dbReference type="WBParaSite" id="HPBE_0001468901-mRNA-1">
    <property type="protein sequence ID" value="HPBE_0001468901-mRNA-1"/>
    <property type="gene ID" value="HPBE_0001468901"/>
</dbReference>